<sequence length="117" mass="13870">MVEQTTLFSHRADPSSSYRAAERAAKSRKWWYQQVYSFLRDHDRPELGYTAKEMASEISEKWGLGWHETYHYIERVLKEMERRNWVFRGKARESLVGGGLCCPWWAVFGKESEVFDG</sequence>
<dbReference type="EMBL" id="MT143104">
    <property type="protein sequence ID" value="QJA92886.1"/>
    <property type="molecule type" value="Genomic_DNA"/>
</dbReference>
<reference evidence="1" key="1">
    <citation type="submission" date="2020-03" db="EMBL/GenBank/DDBJ databases">
        <title>The deep terrestrial virosphere.</title>
        <authorList>
            <person name="Holmfeldt K."/>
            <person name="Nilsson E."/>
            <person name="Simone D."/>
            <person name="Lopez-Fernandez M."/>
            <person name="Wu X."/>
            <person name="de Brujin I."/>
            <person name="Lundin D."/>
            <person name="Andersson A."/>
            <person name="Bertilsson S."/>
            <person name="Dopson M."/>
        </authorList>
    </citation>
    <scope>NUCLEOTIDE SEQUENCE</scope>
    <source>
        <strain evidence="1">MM415B04433</strain>
    </source>
</reference>
<dbReference type="AlphaFoldDB" id="A0A6M3LCU3"/>
<evidence type="ECO:0000313" key="1">
    <source>
        <dbReference type="EMBL" id="QJA92886.1"/>
    </source>
</evidence>
<proteinExistence type="predicted"/>
<name>A0A6M3LCU3_9ZZZZ</name>
<accession>A0A6M3LCU3</accession>
<organism evidence="1">
    <name type="scientific">viral metagenome</name>
    <dbReference type="NCBI Taxonomy" id="1070528"/>
    <lineage>
        <taxon>unclassified sequences</taxon>
        <taxon>metagenomes</taxon>
        <taxon>organismal metagenomes</taxon>
    </lineage>
</organism>
<protein>
    <submittedName>
        <fullName evidence="1">Uncharacterized protein</fullName>
    </submittedName>
</protein>
<gene>
    <name evidence="1" type="ORF">MM415B04433_0006</name>
</gene>